<dbReference type="Proteomes" id="UP000653056">
    <property type="component" value="Unassembled WGS sequence"/>
</dbReference>
<accession>A0ABQ2ZGU5</accession>
<protein>
    <submittedName>
        <fullName evidence="1">Uncharacterized protein</fullName>
    </submittedName>
</protein>
<evidence type="ECO:0000313" key="2">
    <source>
        <dbReference type="Proteomes" id="UP000653056"/>
    </source>
</evidence>
<proteinExistence type="predicted"/>
<evidence type="ECO:0000313" key="1">
    <source>
        <dbReference type="EMBL" id="GGY12557.1"/>
    </source>
</evidence>
<name>A0ABQ2ZGU5_9GAMM</name>
<dbReference type="EMBL" id="BMXS01000072">
    <property type="protein sequence ID" value="GGY12557.1"/>
    <property type="molecule type" value="Genomic_DNA"/>
</dbReference>
<organism evidence="1 2">
    <name type="scientific">Litchfieldella qijiaojingensis</name>
    <dbReference type="NCBI Taxonomy" id="980347"/>
    <lineage>
        <taxon>Bacteria</taxon>
        <taxon>Pseudomonadati</taxon>
        <taxon>Pseudomonadota</taxon>
        <taxon>Gammaproteobacteria</taxon>
        <taxon>Oceanospirillales</taxon>
        <taxon>Halomonadaceae</taxon>
        <taxon>Litchfieldella</taxon>
    </lineage>
</organism>
<sequence length="129" mass="14380">MATYHPLRRKLATINKVPSPLRQRDSNEKVSEIVGAVHIFDNEIANGEAVNIPIAGSAAISPINVIPYPKPSITKVIYGMEYPKDSPTRDALTIIDTGERCLTLFDNRNIYANSLNKWPNKLLVNIPLR</sequence>
<reference evidence="2" key="1">
    <citation type="journal article" date="2019" name="Int. J. Syst. Evol. Microbiol.">
        <title>The Global Catalogue of Microorganisms (GCM) 10K type strain sequencing project: providing services to taxonomists for standard genome sequencing and annotation.</title>
        <authorList>
            <consortium name="The Broad Institute Genomics Platform"/>
            <consortium name="The Broad Institute Genome Sequencing Center for Infectious Disease"/>
            <person name="Wu L."/>
            <person name="Ma J."/>
        </authorList>
    </citation>
    <scope>NUCLEOTIDE SEQUENCE [LARGE SCALE GENOMIC DNA]</scope>
    <source>
        <strain evidence="2">KCTC 22228</strain>
    </source>
</reference>
<keyword evidence="2" id="KW-1185">Reference proteome</keyword>
<comment type="caution">
    <text evidence="1">The sequence shown here is derived from an EMBL/GenBank/DDBJ whole genome shotgun (WGS) entry which is preliminary data.</text>
</comment>
<gene>
    <name evidence="1" type="ORF">GCM10007160_43760</name>
</gene>